<feature type="region of interest" description="Disordered" evidence="1">
    <location>
        <begin position="30"/>
        <end position="86"/>
    </location>
</feature>
<accession>A0A6A3QL15</accession>
<dbReference type="EMBL" id="QXGA01003915">
    <property type="protein sequence ID" value="KAE9078017.1"/>
    <property type="molecule type" value="Genomic_DNA"/>
</dbReference>
<proteinExistence type="predicted"/>
<evidence type="ECO:0000313" key="2">
    <source>
        <dbReference type="EMBL" id="KAE9078017.1"/>
    </source>
</evidence>
<protein>
    <recommendedName>
        <fullName evidence="4">Myb/SANT-like domain-containing protein</fullName>
    </recommendedName>
</protein>
<evidence type="ECO:0000256" key="1">
    <source>
        <dbReference type="SAM" id="MobiDB-lite"/>
    </source>
</evidence>
<feature type="region of interest" description="Disordered" evidence="1">
    <location>
        <begin position="199"/>
        <end position="225"/>
    </location>
</feature>
<gene>
    <name evidence="2" type="ORF">PF006_g27802</name>
</gene>
<sequence length="261" mass="29590">PTTSKAAVDRLDNEATHYCYDASCSVRRRVGQGKGGTVGSGHCKVKSRRRHQKLLRTTRYRSSSKCSKTSKPQRTPKKKGIPPKAKGTEAIEWSDVMTEFLMRLRYGTYQKKFGNARNNAMIRAGVAVIGGRAGQEARHTDFARECKNKIKALKKKWVEYCSDRNATGNDVDNPVAKPLCLAMMEEYWTSETGMHGDTLADNDNIGELLESDSDDDSSSSRKKAKTVAEGIRRRCLKDFMWWPQPLRVATSLRKRQYRQLY</sequence>
<evidence type="ECO:0008006" key="4">
    <source>
        <dbReference type="Google" id="ProtNLM"/>
    </source>
</evidence>
<feature type="compositionally biased region" description="Basic residues" evidence="1">
    <location>
        <begin position="43"/>
        <end position="59"/>
    </location>
</feature>
<name>A0A6A3QL15_9STRA</name>
<feature type="compositionally biased region" description="Polar residues" evidence="1">
    <location>
        <begin position="60"/>
        <end position="73"/>
    </location>
</feature>
<reference evidence="2 3" key="1">
    <citation type="submission" date="2018-08" db="EMBL/GenBank/DDBJ databases">
        <title>Genomic investigation of the strawberry pathogen Phytophthora fragariae indicates pathogenicity is determined by transcriptional variation in three key races.</title>
        <authorList>
            <person name="Adams T.M."/>
            <person name="Armitage A.D."/>
            <person name="Sobczyk M.K."/>
            <person name="Bates H.J."/>
            <person name="Dunwell J.M."/>
            <person name="Nellist C.F."/>
            <person name="Harrison R.J."/>
        </authorList>
    </citation>
    <scope>NUCLEOTIDE SEQUENCE [LARGE SCALE GENOMIC DNA]</scope>
    <source>
        <strain evidence="2 3">NOV-5</strain>
    </source>
</reference>
<organism evidence="2 3">
    <name type="scientific">Phytophthora fragariae</name>
    <dbReference type="NCBI Taxonomy" id="53985"/>
    <lineage>
        <taxon>Eukaryota</taxon>
        <taxon>Sar</taxon>
        <taxon>Stramenopiles</taxon>
        <taxon>Oomycota</taxon>
        <taxon>Peronosporomycetes</taxon>
        <taxon>Peronosporales</taxon>
        <taxon>Peronosporaceae</taxon>
        <taxon>Phytophthora</taxon>
    </lineage>
</organism>
<dbReference type="AlphaFoldDB" id="A0A6A3QL15"/>
<comment type="caution">
    <text evidence="2">The sequence shown here is derived from an EMBL/GenBank/DDBJ whole genome shotgun (WGS) entry which is preliminary data.</text>
</comment>
<feature type="non-terminal residue" evidence="2">
    <location>
        <position position="1"/>
    </location>
</feature>
<dbReference type="Proteomes" id="UP000440732">
    <property type="component" value="Unassembled WGS sequence"/>
</dbReference>
<evidence type="ECO:0000313" key="3">
    <source>
        <dbReference type="Proteomes" id="UP000440732"/>
    </source>
</evidence>